<evidence type="ECO:0000259" key="2">
    <source>
        <dbReference type="PROSITE" id="PS50987"/>
    </source>
</evidence>
<dbReference type="InterPro" id="IPR001845">
    <property type="entry name" value="HTH_ArsR_DNA-bd_dom"/>
</dbReference>
<dbReference type="CDD" id="cd00090">
    <property type="entry name" value="HTH_ARSR"/>
    <property type="match status" value="1"/>
</dbReference>
<dbReference type="PANTHER" id="PTHR43861">
    <property type="entry name" value="TRANS-ACONITATE 2-METHYLTRANSFERASE-RELATED"/>
    <property type="match status" value="1"/>
</dbReference>
<evidence type="ECO:0000313" key="3">
    <source>
        <dbReference type="EMBL" id="MBF5055317.1"/>
    </source>
</evidence>
<dbReference type="PANTHER" id="PTHR43861:SF2">
    <property type="entry name" value="CARBOXY-S-ADENOSYL-L-METHIONINE SYNTHASE"/>
    <property type="match status" value="1"/>
</dbReference>
<dbReference type="Gene3D" id="3.40.50.150">
    <property type="entry name" value="Vaccinia Virus protein VP39"/>
    <property type="match status" value="1"/>
</dbReference>
<feature type="domain" description="HTH arsR-type" evidence="2">
    <location>
        <begin position="5"/>
        <end position="102"/>
    </location>
</feature>
<evidence type="ECO:0000256" key="1">
    <source>
        <dbReference type="SAM" id="MobiDB-lite"/>
    </source>
</evidence>
<feature type="region of interest" description="Disordered" evidence="1">
    <location>
        <begin position="328"/>
        <end position="347"/>
    </location>
</feature>
<dbReference type="SMART" id="SM00418">
    <property type="entry name" value="HTH_ARSR"/>
    <property type="match status" value="1"/>
</dbReference>
<dbReference type="InterPro" id="IPR011991">
    <property type="entry name" value="ArsR-like_HTH"/>
</dbReference>
<sequence length="347" mass="37839">MNAAQQEQQLDTLAAFLKAAGDPLRLEVLQVLGQNSFGVLELCEIMAMKQSGMSHHLKVLAQAGLVEKRREGNSIFYRRRLPPPQAPTEKLHGALFEELDGRALDAGTAERLAGVQAQRAAQSRAFFARHADGLPRQQELIAEYEQYAEQACELLDRALATTPAGLALEIGPGDGRFLGPLAARFERVLALDNSEAMLEQARRRVTGAGLTNVELVCGEWPQDGRRLPKADAVVLNMVLHHLPSPAGALAAAADQLTDGGVLVLSDLCRHDQRWAYDACGDFWLGFDEADLVDWAGRAGLALRESLFLAMRNGFQVQVRSFERVSANPGARDGDVRVPSIREQSGNE</sequence>
<dbReference type="NCBIfam" id="NF033788">
    <property type="entry name" value="HTH_metalloreg"/>
    <property type="match status" value="1"/>
</dbReference>
<dbReference type="CDD" id="cd02440">
    <property type="entry name" value="AdoMet_MTases"/>
    <property type="match status" value="1"/>
</dbReference>
<dbReference type="Proteomes" id="UP000662703">
    <property type="component" value="Unassembled WGS sequence"/>
</dbReference>
<evidence type="ECO:0000313" key="4">
    <source>
        <dbReference type="Proteomes" id="UP000662703"/>
    </source>
</evidence>
<name>A0ABS0AMF1_9GAMM</name>
<dbReference type="PROSITE" id="PS50987">
    <property type="entry name" value="HTH_ARSR_2"/>
    <property type="match status" value="1"/>
</dbReference>
<proteinExistence type="predicted"/>
<dbReference type="SUPFAM" id="SSF46785">
    <property type="entry name" value="Winged helix' DNA-binding domain"/>
    <property type="match status" value="1"/>
</dbReference>
<dbReference type="Pfam" id="PF12840">
    <property type="entry name" value="HTH_20"/>
    <property type="match status" value="1"/>
</dbReference>
<dbReference type="InterPro" id="IPR036388">
    <property type="entry name" value="WH-like_DNA-bd_sf"/>
</dbReference>
<dbReference type="PRINTS" id="PR00778">
    <property type="entry name" value="HTHARSR"/>
</dbReference>
<accession>A0ABS0AMF1</accession>
<dbReference type="EMBL" id="ARXX01000006">
    <property type="protein sequence ID" value="MBF5055317.1"/>
    <property type="molecule type" value="Genomic_DNA"/>
</dbReference>
<gene>
    <name evidence="3" type="ORF">Y5W_00611</name>
</gene>
<protein>
    <submittedName>
        <fullName evidence="3">ArsR family transcriptional regulator</fullName>
    </submittedName>
</protein>
<reference evidence="3 4" key="1">
    <citation type="submission" date="2012-09" db="EMBL/GenBank/DDBJ databases">
        <title>Genome Sequence of alkane-degrading Bacterium Alcanivorax sp. 521-1.</title>
        <authorList>
            <person name="Lai Q."/>
            <person name="Shao Z."/>
        </authorList>
    </citation>
    <scope>NUCLEOTIDE SEQUENCE [LARGE SCALE GENOMIC DNA]</scope>
    <source>
        <strain evidence="3 4">521-1</strain>
    </source>
</reference>
<dbReference type="InterPro" id="IPR029063">
    <property type="entry name" value="SAM-dependent_MTases_sf"/>
</dbReference>
<dbReference type="Gene3D" id="1.10.10.10">
    <property type="entry name" value="Winged helix-like DNA-binding domain superfamily/Winged helix DNA-binding domain"/>
    <property type="match status" value="1"/>
</dbReference>
<keyword evidence="4" id="KW-1185">Reference proteome</keyword>
<comment type="caution">
    <text evidence="3">The sequence shown here is derived from an EMBL/GenBank/DDBJ whole genome shotgun (WGS) entry which is preliminary data.</text>
</comment>
<dbReference type="InterPro" id="IPR036390">
    <property type="entry name" value="WH_DNA-bd_sf"/>
</dbReference>
<dbReference type="SUPFAM" id="SSF53335">
    <property type="entry name" value="S-adenosyl-L-methionine-dependent methyltransferases"/>
    <property type="match status" value="1"/>
</dbReference>
<organism evidence="3 4">
    <name type="scientific">Alloalcanivorax profundimaris</name>
    <dbReference type="NCBI Taxonomy" id="2735259"/>
    <lineage>
        <taxon>Bacteria</taxon>
        <taxon>Pseudomonadati</taxon>
        <taxon>Pseudomonadota</taxon>
        <taxon>Gammaproteobacteria</taxon>
        <taxon>Oceanospirillales</taxon>
        <taxon>Alcanivoracaceae</taxon>
        <taxon>Alloalcanivorax</taxon>
    </lineage>
</organism>
<dbReference type="Pfam" id="PF13489">
    <property type="entry name" value="Methyltransf_23"/>
    <property type="match status" value="1"/>
</dbReference>